<proteinExistence type="inferred from homology"/>
<keyword evidence="2 10" id="KW-0813">Transport</keyword>
<evidence type="ECO:0000256" key="10">
    <source>
        <dbReference type="PROSITE-ProRule" id="PRU01360"/>
    </source>
</evidence>
<dbReference type="EMBL" id="DRQG01000144">
    <property type="protein sequence ID" value="HGY57103.1"/>
    <property type="molecule type" value="Genomic_DNA"/>
</dbReference>
<dbReference type="CDD" id="cd01347">
    <property type="entry name" value="ligand_gated_channel"/>
    <property type="match status" value="1"/>
</dbReference>
<keyword evidence="7 10" id="KW-0472">Membrane</keyword>
<dbReference type="PANTHER" id="PTHR30069:SF29">
    <property type="entry name" value="HEMOGLOBIN AND HEMOGLOBIN-HAPTOGLOBIN-BINDING PROTEIN 1-RELATED"/>
    <property type="match status" value="1"/>
</dbReference>
<dbReference type="InterPro" id="IPR012910">
    <property type="entry name" value="Plug_dom"/>
</dbReference>
<dbReference type="SUPFAM" id="SSF56935">
    <property type="entry name" value="Porins"/>
    <property type="match status" value="1"/>
</dbReference>
<dbReference type="Gene3D" id="2.60.40.1120">
    <property type="entry name" value="Carboxypeptidase-like, regulatory domain"/>
    <property type="match status" value="1"/>
</dbReference>
<protein>
    <submittedName>
        <fullName evidence="15">TonB-dependent receptor</fullName>
    </submittedName>
</protein>
<comment type="similarity">
    <text evidence="10 11">Belongs to the TonB-dependent receptor family.</text>
</comment>
<evidence type="ECO:0000256" key="3">
    <source>
        <dbReference type="ARBA" id="ARBA00022452"/>
    </source>
</evidence>
<evidence type="ECO:0000313" key="15">
    <source>
        <dbReference type="EMBL" id="HGY57103.1"/>
    </source>
</evidence>
<dbReference type="InterPro" id="IPR008969">
    <property type="entry name" value="CarboxyPept-like_regulatory"/>
</dbReference>
<name>A0A7V4U3Q0_CALAY</name>
<dbReference type="InterPro" id="IPR037066">
    <property type="entry name" value="Plug_dom_sf"/>
</dbReference>
<evidence type="ECO:0000256" key="12">
    <source>
        <dbReference type="SAM" id="SignalP"/>
    </source>
</evidence>
<dbReference type="InterPro" id="IPR000531">
    <property type="entry name" value="Beta-barrel_TonB"/>
</dbReference>
<evidence type="ECO:0000256" key="1">
    <source>
        <dbReference type="ARBA" id="ARBA00004571"/>
    </source>
</evidence>
<keyword evidence="6 11" id="KW-0798">TonB box</keyword>
<gene>
    <name evidence="15" type="ORF">ENK44_15445</name>
</gene>
<evidence type="ECO:0000259" key="14">
    <source>
        <dbReference type="Pfam" id="PF07715"/>
    </source>
</evidence>
<dbReference type="GO" id="GO:0015344">
    <property type="term" value="F:siderophore uptake transmembrane transporter activity"/>
    <property type="evidence" value="ECO:0007669"/>
    <property type="project" value="TreeGrafter"/>
</dbReference>
<dbReference type="GO" id="GO:0044718">
    <property type="term" value="P:siderophore transmembrane transport"/>
    <property type="evidence" value="ECO:0007669"/>
    <property type="project" value="TreeGrafter"/>
</dbReference>
<keyword evidence="4 10" id="KW-0812">Transmembrane</keyword>
<dbReference type="InterPro" id="IPR036942">
    <property type="entry name" value="Beta-barrel_TonB_sf"/>
</dbReference>
<evidence type="ECO:0000259" key="13">
    <source>
        <dbReference type="Pfam" id="PF00593"/>
    </source>
</evidence>
<evidence type="ECO:0000256" key="8">
    <source>
        <dbReference type="ARBA" id="ARBA00023170"/>
    </source>
</evidence>
<evidence type="ECO:0000256" key="6">
    <source>
        <dbReference type="ARBA" id="ARBA00023077"/>
    </source>
</evidence>
<feature type="signal peptide" evidence="12">
    <location>
        <begin position="1"/>
        <end position="26"/>
    </location>
</feature>
<dbReference type="Gene3D" id="2.40.170.20">
    <property type="entry name" value="TonB-dependent receptor, beta-barrel domain"/>
    <property type="match status" value="1"/>
</dbReference>
<sequence>MRHRIHKFSATLLTVLLLYLQLPAAAGTVQGRLLDENDQPVAGANIYIEGTVLGAASSLDGSFTISGVPAGQFRLVISMVGYQEQSLKIKITEGQKLDLQTIVLKSVPLKSQPIVVTAGKYEQKVENVPVSISSVSRMEIEARNSITIDKALQYVSGVNMNGDQVNIRGSSGYSRGVGSRVIMLLDGVPFIAGDTQGMIFEALAMNQIERIEVLKGAGSALYGSSAIGGVINVITRPVSEKPEFSVEAYGGMYAKPYYDEWNWSNKTQFMHGIKAGYSRKINDVGLRIAAARDRDDGYRKNDYKTRYNINAKLQYDLSAFDQITVSANYMDQSRGNFFYWKDLDNALIPPDDQLSQKVHSVRYYVMPAYRKAIDPGSYLKIKSIWFHNYFKDNIGDPGNESTSDFFHVDVQYGLQAGRHLLTVGLVPSYNMLSSNIFGSRNGLGLAVYAQDELSFSDRWILTLGGRFDYYDIDALGSDNSVNPKLGLVFKPAEGAALRFSAGTGFRAPSMAEAFTSTSTGGIVVVPNENLKAERSVSAEIGWRQMYSAYLASDVALFYSKYQDLIEGGFLPSGNIQFQNVTEARIAGGEINLNFQPLLKRVFINLGYTFLDPRDLSINDYLKYRPRHLLYLNGIWRFSIWSLEMDYRFISRYDRIDENFAAVIPDAEVRGDAHVVDVRLQSRFNWNKIPVRFSLQINNLLQYHYIDLIGSIAPIRNYVFTFGLEL</sequence>
<dbReference type="Gene3D" id="2.170.130.10">
    <property type="entry name" value="TonB-dependent receptor, plug domain"/>
    <property type="match status" value="1"/>
</dbReference>
<feature type="chain" id="PRO_5031170587" evidence="12">
    <location>
        <begin position="27"/>
        <end position="725"/>
    </location>
</feature>
<keyword evidence="3 10" id="KW-1134">Transmembrane beta strand</keyword>
<dbReference type="InterPro" id="IPR039426">
    <property type="entry name" value="TonB-dep_rcpt-like"/>
</dbReference>
<dbReference type="Pfam" id="PF00593">
    <property type="entry name" value="TonB_dep_Rec_b-barrel"/>
    <property type="match status" value="1"/>
</dbReference>
<keyword evidence="8 15" id="KW-0675">Receptor</keyword>
<feature type="domain" description="TonB-dependent receptor-like beta-barrel" evidence="13">
    <location>
        <begin position="287"/>
        <end position="699"/>
    </location>
</feature>
<keyword evidence="5 12" id="KW-0732">Signal</keyword>
<dbReference type="PROSITE" id="PS52016">
    <property type="entry name" value="TONB_DEPENDENT_REC_3"/>
    <property type="match status" value="1"/>
</dbReference>
<evidence type="ECO:0000256" key="11">
    <source>
        <dbReference type="RuleBase" id="RU003357"/>
    </source>
</evidence>
<feature type="domain" description="TonB-dependent receptor plug" evidence="14">
    <location>
        <begin position="125"/>
        <end position="230"/>
    </location>
</feature>
<dbReference type="GO" id="GO:0009279">
    <property type="term" value="C:cell outer membrane"/>
    <property type="evidence" value="ECO:0007669"/>
    <property type="project" value="UniProtKB-SubCell"/>
</dbReference>
<evidence type="ECO:0000256" key="4">
    <source>
        <dbReference type="ARBA" id="ARBA00022692"/>
    </source>
</evidence>
<reference evidence="15" key="1">
    <citation type="journal article" date="2020" name="mSystems">
        <title>Genome- and Community-Level Interaction Insights into Carbon Utilization and Element Cycling Functions of Hydrothermarchaeota in Hydrothermal Sediment.</title>
        <authorList>
            <person name="Zhou Z."/>
            <person name="Liu Y."/>
            <person name="Xu W."/>
            <person name="Pan J."/>
            <person name="Luo Z.H."/>
            <person name="Li M."/>
        </authorList>
    </citation>
    <scope>NUCLEOTIDE SEQUENCE [LARGE SCALE GENOMIC DNA]</scope>
    <source>
        <strain evidence="15">HyVt-577</strain>
    </source>
</reference>
<dbReference type="AlphaFoldDB" id="A0A7V4U3Q0"/>
<accession>A0A7V4U3Q0</accession>
<organism evidence="15">
    <name type="scientific">Caldithrix abyssi</name>
    <dbReference type="NCBI Taxonomy" id="187145"/>
    <lineage>
        <taxon>Bacteria</taxon>
        <taxon>Pseudomonadati</taxon>
        <taxon>Calditrichota</taxon>
        <taxon>Calditrichia</taxon>
        <taxon>Calditrichales</taxon>
        <taxon>Calditrichaceae</taxon>
        <taxon>Caldithrix</taxon>
    </lineage>
</organism>
<evidence type="ECO:0000256" key="5">
    <source>
        <dbReference type="ARBA" id="ARBA00022729"/>
    </source>
</evidence>
<dbReference type="SUPFAM" id="SSF49464">
    <property type="entry name" value="Carboxypeptidase regulatory domain-like"/>
    <property type="match status" value="1"/>
</dbReference>
<comment type="caution">
    <text evidence="15">The sequence shown here is derived from an EMBL/GenBank/DDBJ whole genome shotgun (WGS) entry which is preliminary data.</text>
</comment>
<keyword evidence="9 10" id="KW-0998">Cell outer membrane</keyword>
<dbReference type="Proteomes" id="UP000885779">
    <property type="component" value="Unassembled WGS sequence"/>
</dbReference>
<evidence type="ECO:0000256" key="9">
    <source>
        <dbReference type="ARBA" id="ARBA00023237"/>
    </source>
</evidence>
<comment type="subcellular location">
    <subcellularLocation>
        <location evidence="1 10">Cell outer membrane</location>
        <topology evidence="1 10">Multi-pass membrane protein</topology>
    </subcellularLocation>
</comment>
<evidence type="ECO:0000256" key="2">
    <source>
        <dbReference type="ARBA" id="ARBA00022448"/>
    </source>
</evidence>
<evidence type="ECO:0000256" key="7">
    <source>
        <dbReference type="ARBA" id="ARBA00023136"/>
    </source>
</evidence>
<dbReference type="Pfam" id="PF07715">
    <property type="entry name" value="Plug"/>
    <property type="match status" value="1"/>
</dbReference>
<dbReference type="PANTHER" id="PTHR30069">
    <property type="entry name" value="TONB-DEPENDENT OUTER MEMBRANE RECEPTOR"/>
    <property type="match status" value="1"/>
</dbReference>
<dbReference type="Pfam" id="PF13715">
    <property type="entry name" value="CarbopepD_reg_2"/>
    <property type="match status" value="1"/>
</dbReference>